<keyword evidence="6" id="KW-0732">Signal</keyword>
<evidence type="ECO:0000256" key="6">
    <source>
        <dbReference type="SAM" id="SignalP"/>
    </source>
</evidence>
<dbReference type="VEuPathDB" id="FungiDB:MAPG_07086"/>
<evidence type="ECO:0000256" key="3">
    <source>
        <dbReference type="ARBA" id="ARBA00022989"/>
    </source>
</evidence>
<reference evidence="9" key="5">
    <citation type="submission" date="2015-06" db="UniProtKB">
        <authorList>
            <consortium name="EnsemblFungi"/>
        </authorList>
    </citation>
    <scope>IDENTIFICATION</scope>
    <source>
        <strain evidence="9">ATCC 64411</strain>
    </source>
</reference>
<dbReference type="eggNOG" id="ENOG502QREF">
    <property type="taxonomic scope" value="Eukaryota"/>
</dbReference>
<reference evidence="8" key="1">
    <citation type="submission" date="2010-05" db="EMBL/GenBank/DDBJ databases">
        <title>The Genome Sequence of Magnaporthe poae strain ATCC 64411.</title>
        <authorList>
            <consortium name="The Broad Institute Genome Sequencing Platform"/>
            <consortium name="Broad Institute Genome Sequencing Center for Infectious Disease"/>
            <person name="Ma L.-J."/>
            <person name="Dead R."/>
            <person name="Young S."/>
            <person name="Zeng Q."/>
            <person name="Koehrsen M."/>
            <person name="Alvarado L."/>
            <person name="Berlin A."/>
            <person name="Chapman S.B."/>
            <person name="Chen Z."/>
            <person name="Freedman E."/>
            <person name="Gellesch M."/>
            <person name="Goldberg J."/>
            <person name="Griggs A."/>
            <person name="Gujja S."/>
            <person name="Heilman E.R."/>
            <person name="Heiman D."/>
            <person name="Hepburn T."/>
            <person name="Howarth C."/>
            <person name="Jen D."/>
            <person name="Larson L."/>
            <person name="Mehta T."/>
            <person name="Neiman D."/>
            <person name="Pearson M."/>
            <person name="Roberts A."/>
            <person name="Saif S."/>
            <person name="Shea T."/>
            <person name="Shenoy N."/>
            <person name="Sisk P."/>
            <person name="Stolte C."/>
            <person name="Sykes S."/>
            <person name="Walk T."/>
            <person name="White J."/>
            <person name="Yandava C."/>
            <person name="Haas B."/>
            <person name="Nusbaum C."/>
            <person name="Birren B."/>
        </authorList>
    </citation>
    <scope>NUCLEOTIDE SEQUENCE</scope>
    <source>
        <strain evidence="8">ATCC 64411</strain>
    </source>
</reference>
<keyword evidence="2" id="KW-0812">Transmembrane</keyword>
<dbReference type="Proteomes" id="UP000011715">
    <property type="component" value="Unassembled WGS sequence"/>
</dbReference>
<sequence length="342" mass="39456">MRIELVALLLGLAPIASCILPEAAKQNQHPIQNNTPSIAPLPPPKKAPGPARPPKYFREASFHHHYDRRFGKRVLGYNEQKTALKNLLQTYLATFADLGLETWLMHGSLLGWWWNKGIMPWDSDVDVQVMESTMHYLAAFYNMSIWHYQTPRIPEGVDYLLDINPGYKNPSRADRMNKIDARWIDTSTGLFIDITSVRYNLSHPKGEGMLGCKDGHEFRDTYIFPLRDSTFEKAPVKIPYRYRDLLAAEYGERSLINKDYKGHHFNDERMEWVPKPGAAKPPRQKKITAKTARYQDKTSPAYAKQEAKRKMGELKAMEKAQVRQQAWETRRQARLEAGIETT</sequence>
<evidence type="ECO:0000256" key="2">
    <source>
        <dbReference type="ARBA" id="ARBA00022692"/>
    </source>
</evidence>
<reference evidence="10" key="2">
    <citation type="submission" date="2010-05" db="EMBL/GenBank/DDBJ databases">
        <title>The genome sequence of Magnaporthe poae strain ATCC 64411.</title>
        <authorList>
            <person name="Ma L.-J."/>
            <person name="Dead R."/>
            <person name="Young S."/>
            <person name="Zeng Q."/>
            <person name="Koehrsen M."/>
            <person name="Alvarado L."/>
            <person name="Berlin A."/>
            <person name="Chapman S.B."/>
            <person name="Chen Z."/>
            <person name="Freedman E."/>
            <person name="Gellesch M."/>
            <person name="Goldberg J."/>
            <person name="Griggs A."/>
            <person name="Gujja S."/>
            <person name="Heilman E.R."/>
            <person name="Heiman D."/>
            <person name="Hepburn T."/>
            <person name="Howarth C."/>
            <person name="Jen D."/>
            <person name="Larson L."/>
            <person name="Mehta T."/>
            <person name="Neiman D."/>
            <person name="Pearson M."/>
            <person name="Roberts A."/>
            <person name="Saif S."/>
            <person name="Shea T."/>
            <person name="Shenoy N."/>
            <person name="Sisk P."/>
            <person name="Stolte C."/>
            <person name="Sykes S."/>
            <person name="Walk T."/>
            <person name="White J."/>
            <person name="Yandava C."/>
            <person name="Haas B."/>
            <person name="Nusbaum C."/>
            <person name="Birren B."/>
        </authorList>
    </citation>
    <scope>NUCLEOTIDE SEQUENCE [LARGE SCALE GENOMIC DNA]</scope>
    <source>
        <strain evidence="10">ATCC 64411 / 73-15</strain>
    </source>
</reference>
<dbReference type="EMBL" id="GL876971">
    <property type="protein sequence ID" value="KLU88099.1"/>
    <property type="molecule type" value="Genomic_DNA"/>
</dbReference>
<feature type="signal peptide" evidence="6">
    <location>
        <begin position="1"/>
        <end position="18"/>
    </location>
</feature>
<comment type="subcellular location">
    <subcellularLocation>
        <location evidence="1">Membrane</location>
        <topology evidence="1">Single-pass membrane protein</topology>
    </subcellularLocation>
</comment>
<dbReference type="Pfam" id="PF04991">
    <property type="entry name" value="LicD"/>
    <property type="match status" value="1"/>
</dbReference>
<dbReference type="AlphaFoldDB" id="A0A0C4E3R8"/>
<keyword evidence="4" id="KW-0472">Membrane</keyword>
<proteinExistence type="predicted"/>
<name>A0A0C4E3R8_MAGP6</name>
<gene>
    <name evidence="8" type="ORF">MAPG_07086</name>
</gene>
<evidence type="ECO:0000313" key="9">
    <source>
        <dbReference type="EnsemblFungi" id="MAPG_07086T0"/>
    </source>
</evidence>
<dbReference type="EMBL" id="ADBL01001711">
    <property type="status" value="NOT_ANNOTATED_CDS"/>
    <property type="molecule type" value="Genomic_DNA"/>
</dbReference>
<dbReference type="OrthoDB" id="444255at2759"/>
<reference evidence="9" key="4">
    <citation type="journal article" date="2015" name="G3 (Bethesda)">
        <title>Genome sequences of three phytopathogenic species of the Magnaporthaceae family of fungi.</title>
        <authorList>
            <person name="Okagaki L.H."/>
            <person name="Nunes C.C."/>
            <person name="Sailsbery J."/>
            <person name="Clay B."/>
            <person name="Brown D."/>
            <person name="John T."/>
            <person name="Oh Y."/>
            <person name="Young N."/>
            <person name="Fitzgerald M."/>
            <person name="Haas B.J."/>
            <person name="Zeng Q."/>
            <person name="Young S."/>
            <person name="Adiconis X."/>
            <person name="Fan L."/>
            <person name="Levin J.Z."/>
            <person name="Mitchell T.K."/>
            <person name="Okubara P.A."/>
            <person name="Farman M.L."/>
            <person name="Kohn L.M."/>
            <person name="Birren B."/>
            <person name="Ma L.-J."/>
            <person name="Dean R.A."/>
        </authorList>
    </citation>
    <scope>NUCLEOTIDE SEQUENCE</scope>
    <source>
        <strain evidence="9">ATCC 64411 / 73-15</strain>
    </source>
</reference>
<feature type="chain" id="PRO_5009385771" description="LicD/FKTN/FKRP nucleotidyltransferase domain-containing protein" evidence="6">
    <location>
        <begin position="19"/>
        <end position="342"/>
    </location>
</feature>
<feature type="domain" description="LicD/FKTN/FKRP nucleotidyltransferase" evidence="7">
    <location>
        <begin position="99"/>
        <end position="199"/>
    </location>
</feature>
<dbReference type="InterPro" id="IPR007074">
    <property type="entry name" value="LicD/FKTN/FKRP_NTP_transf"/>
</dbReference>
<organism evidence="9 10">
    <name type="scientific">Magnaporthiopsis poae (strain ATCC 64411 / 73-15)</name>
    <name type="common">Kentucky bluegrass fungus</name>
    <name type="synonym">Magnaporthe poae</name>
    <dbReference type="NCBI Taxonomy" id="644358"/>
    <lineage>
        <taxon>Eukaryota</taxon>
        <taxon>Fungi</taxon>
        <taxon>Dikarya</taxon>
        <taxon>Ascomycota</taxon>
        <taxon>Pezizomycotina</taxon>
        <taxon>Sordariomycetes</taxon>
        <taxon>Sordariomycetidae</taxon>
        <taxon>Magnaporthales</taxon>
        <taxon>Magnaporthaceae</taxon>
        <taxon>Magnaporthiopsis</taxon>
    </lineage>
</organism>
<feature type="region of interest" description="Disordered" evidence="5">
    <location>
        <begin position="29"/>
        <end position="51"/>
    </location>
</feature>
<dbReference type="GO" id="GO:0009100">
    <property type="term" value="P:glycoprotein metabolic process"/>
    <property type="evidence" value="ECO:0007669"/>
    <property type="project" value="UniProtKB-ARBA"/>
</dbReference>
<feature type="compositionally biased region" description="Pro residues" evidence="5">
    <location>
        <begin position="39"/>
        <end position="51"/>
    </location>
</feature>
<evidence type="ECO:0000256" key="1">
    <source>
        <dbReference type="ARBA" id="ARBA00004167"/>
    </source>
</evidence>
<evidence type="ECO:0000313" key="10">
    <source>
        <dbReference type="Proteomes" id="UP000011715"/>
    </source>
</evidence>
<evidence type="ECO:0000313" key="8">
    <source>
        <dbReference type="EMBL" id="KLU88099.1"/>
    </source>
</evidence>
<dbReference type="OMA" id="FQGHHFN"/>
<evidence type="ECO:0000259" key="7">
    <source>
        <dbReference type="Pfam" id="PF04991"/>
    </source>
</evidence>
<evidence type="ECO:0000256" key="5">
    <source>
        <dbReference type="SAM" id="MobiDB-lite"/>
    </source>
</evidence>
<dbReference type="PANTHER" id="PTHR15407:SF32">
    <property type="entry name" value="PROTEIN (MNN4), PUTATIVE (AFU_ORTHOLOGUE AFUA_1G03790)-RELATED"/>
    <property type="match status" value="1"/>
</dbReference>
<feature type="region of interest" description="Disordered" evidence="5">
    <location>
        <begin position="272"/>
        <end position="303"/>
    </location>
</feature>
<reference evidence="8" key="3">
    <citation type="submission" date="2011-03" db="EMBL/GenBank/DDBJ databases">
        <title>Annotation of Magnaporthe poae ATCC 64411.</title>
        <authorList>
            <person name="Ma L.-J."/>
            <person name="Dead R."/>
            <person name="Young S.K."/>
            <person name="Zeng Q."/>
            <person name="Gargeya S."/>
            <person name="Fitzgerald M."/>
            <person name="Haas B."/>
            <person name="Abouelleil A."/>
            <person name="Alvarado L."/>
            <person name="Arachchi H.M."/>
            <person name="Berlin A."/>
            <person name="Brown A."/>
            <person name="Chapman S.B."/>
            <person name="Chen Z."/>
            <person name="Dunbar C."/>
            <person name="Freedman E."/>
            <person name="Gearin G."/>
            <person name="Gellesch M."/>
            <person name="Goldberg J."/>
            <person name="Griggs A."/>
            <person name="Gujja S."/>
            <person name="Heiman D."/>
            <person name="Howarth C."/>
            <person name="Larson L."/>
            <person name="Lui A."/>
            <person name="MacDonald P.J.P."/>
            <person name="Mehta T."/>
            <person name="Montmayeur A."/>
            <person name="Murphy C."/>
            <person name="Neiman D."/>
            <person name="Pearson M."/>
            <person name="Priest M."/>
            <person name="Roberts A."/>
            <person name="Saif S."/>
            <person name="Shea T."/>
            <person name="Shenoy N."/>
            <person name="Sisk P."/>
            <person name="Stolte C."/>
            <person name="Sykes S."/>
            <person name="Yandava C."/>
            <person name="Wortman J."/>
            <person name="Nusbaum C."/>
            <person name="Birren B."/>
        </authorList>
    </citation>
    <scope>NUCLEOTIDE SEQUENCE</scope>
    <source>
        <strain evidence="8">ATCC 64411</strain>
    </source>
</reference>
<dbReference type="EnsemblFungi" id="MAPG_07086T0">
    <property type="protein sequence ID" value="MAPG_07086T0"/>
    <property type="gene ID" value="MAPG_07086"/>
</dbReference>
<keyword evidence="10" id="KW-1185">Reference proteome</keyword>
<evidence type="ECO:0000256" key="4">
    <source>
        <dbReference type="ARBA" id="ARBA00023136"/>
    </source>
</evidence>
<keyword evidence="3" id="KW-1133">Transmembrane helix</keyword>
<dbReference type="InterPro" id="IPR009644">
    <property type="entry name" value="FKTN/MNN4/W02B3.4-1"/>
</dbReference>
<dbReference type="GO" id="GO:0016020">
    <property type="term" value="C:membrane"/>
    <property type="evidence" value="ECO:0007669"/>
    <property type="project" value="UniProtKB-SubCell"/>
</dbReference>
<accession>A0A0C4E3R8</accession>
<protein>
    <recommendedName>
        <fullName evidence="7">LicD/FKTN/FKRP nucleotidyltransferase domain-containing protein</fullName>
    </recommendedName>
</protein>
<dbReference type="PANTHER" id="PTHR15407">
    <property type="entry name" value="FUKUTIN-RELATED"/>
    <property type="match status" value="1"/>
</dbReference>
<dbReference type="STRING" id="644358.A0A0C4E3R8"/>